<comment type="caution">
    <text evidence="2">The sequence shown here is derived from an EMBL/GenBank/DDBJ whole genome shotgun (WGS) entry which is preliminary data.</text>
</comment>
<accession>A0AAV4TN91</accession>
<keyword evidence="1" id="KW-1133">Transmembrane helix</keyword>
<keyword evidence="1" id="KW-0472">Membrane</keyword>
<dbReference type="EMBL" id="BPLR01011495">
    <property type="protein sequence ID" value="GIY46901.1"/>
    <property type="molecule type" value="Genomic_DNA"/>
</dbReference>
<dbReference type="AlphaFoldDB" id="A0AAV4TN91"/>
<dbReference type="Proteomes" id="UP001054945">
    <property type="component" value="Unassembled WGS sequence"/>
</dbReference>
<sequence length="114" mass="13277">MIARVFLMTDELKIKDNCQIYRQFSIICLRFVGAVTFFVNDGFDFEGCDYDEKSGSIPDYFVKLFFGMLLSSTSNYINLKRKSLPFFQTTTIIEYSLKKKNHKGRNLINVTSLK</sequence>
<name>A0AAV4TN91_CAEEX</name>
<evidence type="ECO:0000313" key="3">
    <source>
        <dbReference type="Proteomes" id="UP001054945"/>
    </source>
</evidence>
<evidence type="ECO:0000313" key="2">
    <source>
        <dbReference type="EMBL" id="GIY46901.1"/>
    </source>
</evidence>
<feature type="transmembrane region" description="Helical" evidence="1">
    <location>
        <begin position="60"/>
        <end position="79"/>
    </location>
</feature>
<proteinExistence type="predicted"/>
<organism evidence="2 3">
    <name type="scientific">Caerostris extrusa</name>
    <name type="common">Bark spider</name>
    <name type="synonym">Caerostris bankana</name>
    <dbReference type="NCBI Taxonomy" id="172846"/>
    <lineage>
        <taxon>Eukaryota</taxon>
        <taxon>Metazoa</taxon>
        <taxon>Ecdysozoa</taxon>
        <taxon>Arthropoda</taxon>
        <taxon>Chelicerata</taxon>
        <taxon>Arachnida</taxon>
        <taxon>Araneae</taxon>
        <taxon>Araneomorphae</taxon>
        <taxon>Entelegynae</taxon>
        <taxon>Araneoidea</taxon>
        <taxon>Araneidae</taxon>
        <taxon>Caerostris</taxon>
    </lineage>
</organism>
<reference evidence="2 3" key="1">
    <citation type="submission" date="2021-06" db="EMBL/GenBank/DDBJ databases">
        <title>Caerostris extrusa draft genome.</title>
        <authorList>
            <person name="Kono N."/>
            <person name="Arakawa K."/>
        </authorList>
    </citation>
    <scope>NUCLEOTIDE SEQUENCE [LARGE SCALE GENOMIC DNA]</scope>
</reference>
<feature type="transmembrane region" description="Helical" evidence="1">
    <location>
        <begin position="20"/>
        <end position="40"/>
    </location>
</feature>
<keyword evidence="3" id="KW-1185">Reference proteome</keyword>
<protein>
    <submittedName>
        <fullName evidence="2">Uncharacterized protein</fullName>
    </submittedName>
</protein>
<gene>
    <name evidence="2" type="ORF">CEXT_119201</name>
</gene>
<keyword evidence="1" id="KW-0812">Transmembrane</keyword>
<evidence type="ECO:0000256" key="1">
    <source>
        <dbReference type="SAM" id="Phobius"/>
    </source>
</evidence>